<gene>
    <name evidence="6" type="ORF">QTN89_16275</name>
</gene>
<dbReference type="Proteomes" id="UP001239462">
    <property type="component" value="Unassembled WGS sequence"/>
</dbReference>
<dbReference type="PANTHER" id="PTHR33546:SF1">
    <property type="entry name" value="LARGE, MULTIFUNCTIONAL SECRETED PROTEIN"/>
    <property type="match status" value="1"/>
</dbReference>
<protein>
    <submittedName>
        <fullName evidence="6">HEAT repeat domain-containing protein</fullName>
    </submittedName>
</protein>
<dbReference type="SUPFAM" id="SSF46626">
    <property type="entry name" value="Cytochrome c"/>
    <property type="match status" value="1"/>
</dbReference>
<evidence type="ECO:0000313" key="6">
    <source>
        <dbReference type="EMBL" id="MDM4017006.1"/>
    </source>
</evidence>
<dbReference type="InterPro" id="IPR013427">
    <property type="entry name" value="Haem-bd_dom_put"/>
</dbReference>
<organism evidence="6 7">
    <name type="scientific">Roseiconus lacunae</name>
    <dbReference type="NCBI Taxonomy" id="2605694"/>
    <lineage>
        <taxon>Bacteria</taxon>
        <taxon>Pseudomonadati</taxon>
        <taxon>Planctomycetota</taxon>
        <taxon>Planctomycetia</taxon>
        <taxon>Pirellulales</taxon>
        <taxon>Pirellulaceae</taxon>
        <taxon>Roseiconus</taxon>
    </lineage>
</organism>
<keyword evidence="7" id="KW-1185">Reference proteome</keyword>
<dbReference type="InterPro" id="IPR011042">
    <property type="entry name" value="6-blade_b-propeller_TolB-like"/>
</dbReference>
<evidence type="ECO:0000256" key="3">
    <source>
        <dbReference type="ARBA" id="ARBA00023004"/>
    </source>
</evidence>
<keyword evidence="1 4" id="KW-0349">Heme</keyword>
<keyword evidence="3 4" id="KW-0408">Iron</keyword>
<dbReference type="Pfam" id="PF23500">
    <property type="entry name" value="DUF7133"/>
    <property type="match status" value="1"/>
</dbReference>
<dbReference type="SUPFAM" id="SSF48371">
    <property type="entry name" value="ARM repeat"/>
    <property type="match status" value="2"/>
</dbReference>
<evidence type="ECO:0000259" key="5">
    <source>
        <dbReference type="PROSITE" id="PS51007"/>
    </source>
</evidence>
<proteinExistence type="predicted"/>
<feature type="domain" description="Cytochrome c" evidence="5">
    <location>
        <begin position="987"/>
        <end position="1124"/>
    </location>
</feature>
<dbReference type="InterPro" id="IPR055557">
    <property type="entry name" value="DUF7133"/>
</dbReference>
<dbReference type="EMBL" id="JASZZN010000011">
    <property type="protein sequence ID" value="MDM4017006.1"/>
    <property type="molecule type" value="Genomic_DNA"/>
</dbReference>
<evidence type="ECO:0000256" key="4">
    <source>
        <dbReference type="PROSITE-ProRule" id="PRU00433"/>
    </source>
</evidence>
<accession>A0ABT7PL58</accession>
<dbReference type="InterPro" id="IPR036909">
    <property type="entry name" value="Cyt_c-like_dom_sf"/>
</dbReference>
<name>A0ABT7PL58_9BACT</name>
<dbReference type="InterPro" id="IPR009056">
    <property type="entry name" value="Cyt_c-like_dom"/>
</dbReference>
<comment type="caution">
    <text evidence="6">The sequence shown here is derived from an EMBL/GenBank/DDBJ whole genome shotgun (WGS) entry which is preliminary data.</text>
</comment>
<dbReference type="InterPro" id="IPR011989">
    <property type="entry name" value="ARM-like"/>
</dbReference>
<dbReference type="RefSeq" id="WP_289164546.1">
    <property type="nucleotide sequence ID" value="NZ_JASZZN010000011.1"/>
</dbReference>
<reference evidence="6 7" key="1">
    <citation type="submission" date="2023-06" db="EMBL/GenBank/DDBJ databases">
        <title>Roseiconus lacunae JC819 isolated from Gulf of Mannar region, Tamil Nadu.</title>
        <authorList>
            <person name="Pk S."/>
            <person name="Ch S."/>
            <person name="Ch V.R."/>
        </authorList>
    </citation>
    <scope>NUCLEOTIDE SEQUENCE [LARGE SCALE GENOMIC DNA]</scope>
    <source>
        <strain evidence="6 7">JC819</strain>
    </source>
</reference>
<evidence type="ECO:0000313" key="7">
    <source>
        <dbReference type="Proteomes" id="UP001239462"/>
    </source>
</evidence>
<dbReference type="InterPro" id="IPR011041">
    <property type="entry name" value="Quinoprot_gluc/sorb_DH_b-prop"/>
</dbReference>
<dbReference type="PROSITE" id="PS51007">
    <property type="entry name" value="CYTC"/>
    <property type="match status" value="1"/>
</dbReference>
<evidence type="ECO:0000256" key="1">
    <source>
        <dbReference type="ARBA" id="ARBA00022617"/>
    </source>
</evidence>
<evidence type="ECO:0000256" key="2">
    <source>
        <dbReference type="ARBA" id="ARBA00022723"/>
    </source>
</evidence>
<dbReference type="SUPFAM" id="SSF50952">
    <property type="entry name" value="Soluble quinoprotein glucose dehydrogenase"/>
    <property type="match status" value="1"/>
</dbReference>
<dbReference type="Gene3D" id="2.120.10.30">
    <property type="entry name" value="TolB, C-terminal domain"/>
    <property type="match status" value="1"/>
</dbReference>
<sequence>MTVPPTPSRIQTLTFRVLVLCVLLPPWQTLVHAQVLETNSIASSPHPKLQYKKWSGDINVPDPVAVSVANDGTVYATQTQRRKIQDLDIRAHSEWIPDDVGLASIDDKKHFLRRTLAIGGDQVANAKHVEDLNQDGQYDWRDLTVISERIHRFADTDGDGVADETNVYAEGFQTEVTGIAAGVLHHEDSVYATIAPDVWKLTDSDGDDVADQRSVVATGFGLHIAYAGHDMHGLIIGPDGKLYWSIGDKGISVTTAEGKLFHYPNQGGVMRCNLDGSDFEVYAHGLRNVQEFAFDRFGNLFGVDNDSDRPGEKERFVWIVDQMDAGWRCNYQYRSDEFNPWTDERLWEIAGPEHPAYLLPPIRYFVDGPAGFKMNPGAALSRSYKDYFFMTEAPNGGQYAFRVEAEGDTFKMVDDHKIGEGVPIVGIAFGPDGGLYGADWGGGYPLTQSGSIQRIDVPVDQLSDAEIADRQSVVHWLNVDFSTLETDQLVDQLAHVDQRVRLRVQFELVSRKTIAPLVAIANNNEADVLARVHAIWAIGQMVRTGDISSDVLFPVLKSPNENLRAVAVKVLGESGCSSPDVLIPLLTDDDLHVRVHAALALGRCPSANALDALINLANQTPFNQHYMRHAITTAMTTCATPRQLAELRAQPSITTRLCAVVALRRLRSPVVANYLDDPSSAVVTEAARAIHDDFSIPDALPTLANLLGKAAVPDAFTRRAINANVRLGTNDAASRLLRFATDETQPASMRADACDALGVWNAPPLLDRVDGRRRNESQTRSFDPQVTTKILGELIRKAPVEVRVAAAKAARTLKLTLSPAAMLALSVDDQTPVGLRLEALQMISEAGDHEIPIQRRVALFIELSQDSTDSIATQALAALSALDPQKATPVLSARLRDGSPAVKQTVIRRLAIHQSDTADEQLLELAKQLHDGSLDSKLSLDVYSAILARSPHSPKLSAIQNQINAFDHLESLPSDKHRQFAFARDGGNAKEGERIFRSDLRAQCSRCHRIGRGGSEIGPELTKIAKKRDADYLLRAVVYPSAEIDAKYNVQTVLMADGNVVQGVLKREDDDWMVLIDANGKEQKLSQEDIEQVADKQVSLMPDMTAVLSAAEVRDLVAYLKTLR</sequence>
<dbReference type="PANTHER" id="PTHR33546">
    <property type="entry name" value="LARGE, MULTIFUNCTIONAL SECRETED PROTEIN-RELATED"/>
    <property type="match status" value="1"/>
</dbReference>
<dbReference type="Gene3D" id="1.25.10.10">
    <property type="entry name" value="Leucine-rich Repeat Variant"/>
    <property type="match status" value="2"/>
</dbReference>
<dbReference type="InterPro" id="IPR016024">
    <property type="entry name" value="ARM-type_fold"/>
</dbReference>
<dbReference type="Gene3D" id="1.10.760.10">
    <property type="entry name" value="Cytochrome c-like domain"/>
    <property type="match status" value="1"/>
</dbReference>
<keyword evidence="2 4" id="KW-0479">Metal-binding</keyword>
<dbReference type="NCBIfam" id="TIGR02603">
    <property type="entry name" value="CxxCH_TIGR02603"/>
    <property type="match status" value="1"/>
</dbReference>
<dbReference type="Pfam" id="PF13646">
    <property type="entry name" value="HEAT_2"/>
    <property type="match status" value="1"/>
</dbReference>